<dbReference type="Proteomes" id="UP000235392">
    <property type="component" value="Unassembled WGS sequence"/>
</dbReference>
<gene>
    <name evidence="1" type="ORF">PCASD_05564</name>
</gene>
<evidence type="ECO:0000313" key="1">
    <source>
        <dbReference type="EMBL" id="PLW41836.1"/>
    </source>
</evidence>
<organism evidence="1 2">
    <name type="scientific">Puccinia coronata f. sp. avenae</name>
    <dbReference type="NCBI Taxonomy" id="200324"/>
    <lineage>
        <taxon>Eukaryota</taxon>
        <taxon>Fungi</taxon>
        <taxon>Dikarya</taxon>
        <taxon>Basidiomycota</taxon>
        <taxon>Pucciniomycotina</taxon>
        <taxon>Pucciniomycetes</taxon>
        <taxon>Pucciniales</taxon>
        <taxon>Pucciniaceae</taxon>
        <taxon>Puccinia</taxon>
    </lineage>
</organism>
<protein>
    <submittedName>
        <fullName evidence="1">Uncharacterized protein</fullName>
    </submittedName>
</protein>
<evidence type="ECO:0000313" key="2">
    <source>
        <dbReference type="Proteomes" id="UP000235392"/>
    </source>
</evidence>
<name>A0A2N5UW26_9BASI</name>
<reference evidence="1 2" key="1">
    <citation type="submission" date="2017-11" db="EMBL/GenBank/DDBJ databases">
        <title>De novo assembly and phasing of dikaryotic genomes from two isolates of Puccinia coronata f. sp. avenae, the causal agent of oat crown rust.</title>
        <authorList>
            <person name="Miller M.E."/>
            <person name="Zhang Y."/>
            <person name="Omidvar V."/>
            <person name="Sperschneider J."/>
            <person name="Schwessinger B."/>
            <person name="Raley C."/>
            <person name="Palmer J.M."/>
            <person name="Garnica D."/>
            <person name="Upadhyaya N."/>
            <person name="Rathjen J."/>
            <person name="Taylor J.M."/>
            <person name="Park R.F."/>
            <person name="Dodds P.N."/>
            <person name="Hirsch C.D."/>
            <person name="Kianian S.F."/>
            <person name="Figueroa M."/>
        </authorList>
    </citation>
    <scope>NUCLEOTIDE SEQUENCE [LARGE SCALE GENOMIC DNA]</scope>
    <source>
        <strain evidence="1">12SD80</strain>
    </source>
</reference>
<proteinExistence type="predicted"/>
<sequence>MLDELAQHLEDKTPLPAEFVGECLTALFIHNLPITRDETHHHVLQYVIMRMVKKDGSFEPHHLVTQLLSPLQYCVRLAFIHLYADFEKAQPPPTSHVRRILENCLDNDPEKLWTYVTQCGVNTPFWAIRSWMHLMSHVTYTEGLPDTTTWADTSLSELRINQFSITMDQIRATIQNTFKDVPNLLASLTKGICLPLFDRAVYEDKIDVSDVGFNYLVNTRSHREQYPANFMLKTWLKNGDPWGFTSPRDWKWPRLGLYQDSEVA</sequence>
<comment type="caution">
    <text evidence="1">The sequence shown here is derived from an EMBL/GenBank/DDBJ whole genome shotgun (WGS) entry which is preliminary data.</text>
</comment>
<accession>A0A2N5UW26</accession>
<dbReference type="AlphaFoldDB" id="A0A2N5UW26"/>
<dbReference type="EMBL" id="PGCI01000085">
    <property type="protein sequence ID" value="PLW41836.1"/>
    <property type="molecule type" value="Genomic_DNA"/>
</dbReference>